<dbReference type="PROSITE" id="PS50850">
    <property type="entry name" value="MFS"/>
    <property type="match status" value="1"/>
</dbReference>
<dbReference type="InterPro" id="IPR020846">
    <property type="entry name" value="MFS_dom"/>
</dbReference>
<dbReference type="Proteomes" id="UP000293342">
    <property type="component" value="Unassembled WGS sequence"/>
</dbReference>
<evidence type="ECO:0000256" key="1">
    <source>
        <dbReference type="ARBA" id="ARBA00004651"/>
    </source>
</evidence>
<feature type="transmembrane region" description="Helical" evidence="8">
    <location>
        <begin position="390"/>
        <end position="413"/>
    </location>
</feature>
<dbReference type="EMBL" id="SJKD01000002">
    <property type="protein sequence ID" value="TCC51133.1"/>
    <property type="molecule type" value="Genomic_DNA"/>
</dbReference>
<reference evidence="10 11" key="1">
    <citation type="submission" date="2019-02" db="EMBL/GenBank/DDBJ databases">
        <title>Kribbella capetownensis sp. nov. and Kribbella speibonae sp. nov., isolated from soil.</title>
        <authorList>
            <person name="Curtis S.M."/>
            <person name="Norton I."/>
            <person name="Everest G.J."/>
            <person name="Meyers P.R."/>
        </authorList>
    </citation>
    <scope>NUCLEOTIDE SEQUENCE [LARGE SCALE GENOMIC DNA]</scope>
    <source>
        <strain evidence="10 11">YM53</strain>
    </source>
</reference>
<dbReference type="GO" id="GO:0005886">
    <property type="term" value="C:plasma membrane"/>
    <property type="evidence" value="ECO:0007669"/>
    <property type="project" value="UniProtKB-SubCell"/>
</dbReference>
<feature type="transmembrane region" description="Helical" evidence="8">
    <location>
        <begin position="115"/>
        <end position="135"/>
    </location>
</feature>
<evidence type="ECO:0000256" key="2">
    <source>
        <dbReference type="ARBA" id="ARBA00022448"/>
    </source>
</evidence>
<feature type="compositionally biased region" description="Basic and acidic residues" evidence="7">
    <location>
        <begin position="478"/>
        <end position="500"/>
    </location>
</feature>
<dbReference type="OrthoDB" id="9775268at2"/>
<evidence type="ECO:0000256" key="7">
    <source>
        <dbReference type="SAM" id="MobiDB-lite"/>
    </source>
</evidence>
<feature type="transmembrane region" description="Helical" evidence="8">
    <location>
        <begin position="419"/>
        <end position="437"/>
    </location>
</feature>
<evidence type="ECO:0000313" key="10">
    <source>
        <dbReference type="EMBL" id="TCC51133.1"/>
    </source>
</evidence>
<keyword evidence="3" id="KW-1003">Cell membrane</keyword>
<organism evidence="10 11">
    <name type="scientific">Kribbella capetownensis</name>
    <dbReference type="NCBI Taxonomy" id="1572659"/>
    <lineage>
        <taxon>Bacteria</taxon>
        <taxon>Bacillati</taxon>
        <taxon>Actinomycetota</taxon>
        <taxon>Actinomycetes</taxon>
        <taxon>Propionibacteriales</taxon>
        <taxon>Kribbellaceae</taxon>
        <taxon>Kribbella</taxon>
    </lineage>
</organism>
<keyword evidence="6 8" id="KW-0472">Membrane</keyword>
<dbReference type="PANTHER" id="PTHR23513:SF11">
    <property type="entry name" value="STAPHYLOFERRIN A TRANSPORTER"/>
    <property type="match status" value="1"/>
</dbReference>
<feature type="compositionally biased region" description="Basic residues" evidence="7">
    <location>
        <begin position="501"/>
        <end position="512"/>
    </location>
</feature>
<evidence type="ECO:0000256" key="4">
    <source>
        <dbReference type="ARBA" id="ARBA00022692"/>
    </source>
</evidence>
<feature type="transmembrane region" description="Helical" evidence="8">
    <location>
        <begin position="329"/>
        <end position="346"/>
    </location>
</feature>
<proteinExistence type="predicted"/>
<feature type="transmembrane region" description="Helical" evidence="8">
    <location>
        <begin position="73"/>
        <end position="103"/>
    </location>
</feature>
<dbReference type="Pfam" id="PF05977">
    <property type="entry name" value="MFS_3"/>
    <property type="match status" value="1"/>
</dbReference>
<feature type="region of interest" description="Disordered" evidence="7">
    <location>
        <begin position="1"/>
        <end position="33"/>
    </location>
</feature>
<comment type="caution">
    <text evidence="10">The sequence shown here is derived from an EMBL/GenBank/DDBJ whole genome shotgun (WGS) entry which is preliminary data.</text>
</comment>
<evidence type="ECO:0000313" key="11">
    <source>
        <dbReference type="Proteomes" id="UP000293342"/>
    </source>
</evidence>
<keyword evidence="11" id="KW-1185">Reference proteome</keyword>
<evidence type="ECO:0000256" key="5">
    <source>
        <dbReference type="ARBA" id="ARBA00022989"/>
    </source>
</evidence>
<feature type="transmembrane region" description="Helical" evidence="8">
    <location>
        <begin position="297"/>
        <end position="317"/>
    </location>
</feature>
<feature type="region of interest" description="Disordered" evidence="7">
    <location>
        <begin position="468"/>
        <end position="512"/>
    </location>
</feature>
<evidence type="ECO:0000259" key="9">
    <source>
        <dbReference type="PROSITE" id="PS50850"/>
    </source>
</evidence>
<keyword evidence="4 8" id="KW-0812">Transmembrane</keyword>
<comment type="subcellular location">
    <subcellularLocation>
        <location evidence="1">Cell membrane</location>
        <topology evidence="1">Multi-pass membrane protein</topology>
    </subcellularLocation>
</comment>
<dbReference type="GO" id="GO:0022857">
    <property type="term" value="F:transmembrane transporter activity"/>
    <property type="evidence" value="ECO:0007669"/>
    <property type="project" value="InterPro"/>
</dbReference>
<dbReference type="PANTHER" id="PTHR23513">
    <property type="entry name" value="INTEGRAL MEMBRANE EFFLUX PROTEIN-RELATED"/>
    <property type="match status" value="1"/>
</dbReference>
<feature type="domain" description="Major facilitator superfamily (MFS) profile" evidence="9">
    <location>
        <begin position="44"/>
        <end position="441"/>
    </location>
</feature>
<evidence type="ECO:0000256" key="8">
    <source>
        <dbReference type="SAM" id="Phobius"/>
    </source>
</evidence>
<evidence type="ECO:0000256" key="6">
    <source>
        <dbReference type="ARBA" id="ARBA00023136"/>
    </source>
</evidence>
<accession>A0A4R0JUL6</accession>
<protein>
    <submittedName>
        <fullName evidence="10">MFS transporter</fullName>
    </submittedName>
</protein>
<feature type="transmembrane region" description="Helical" evidence="8">
    <location>
        <begin position="266"/>
        <end position="285"/>
    </location>
</feature>
<keyword evidence="2" id="KW-0813">Transport</keyword>
<dbReference type="AlphaFoldDB" id="A0A4R0JUL6"/>
<dbReference type="CDD" id="cd06173">
    <property type="entry name" value="MFS_MefA_like"/>
    <property type="match status" value="1"/>
</dbReference>
<dbReference type="InterPro" id="IPR036259">
    <property type="entry name" value="MFS_trans_sf"/>
</dbReference>
<dbReference type="SUPFAM" id="SSF103473">
    <property type="entry name" value="MFS general substrate transporter"/>
    <property type="match status" value="1"/>
</dbReference>
<feature type="transmembrane region" description="Helical" evidence="8">
    <location>
        <begin position="49"/>
        <end position="67"/>
    </location>
</feature>
<gene>
    <name evidence="10" type="ORF">E0H75_13470</name>
</gene>
<dbReference type="Gene3D" id="1.20.1250.20">
    <property type="entry name" value="MFS general substrate transporter like domains"/>
    <property type="match status" value="1"/>
</dbReference>
<name>A0A4R0JUL6_9ACTN</name>
<dbReference type="InterPro" id="IPR010290">
    <property type="entry name" value="TM_effector"/>
</dbReference>
<evidence type="ECO:0000256" key="3">
    <source>
        <dbReference type="ARBA" id="ARBA00022475"/>
    </source>
</evidence>
<dbReference type="RefSeq" id="WP_131513825.1">
    <property type="nucleotide sequence ID" value="NZ_SJKD01000002.1"/>
</dbReference>
<sequence length="512" mass="55274">MTTRATGTVPSVPDFHTHRTTSKPASGEIPATQRRPGFRDTFSALQVRNFRLLVSGLLVSSTGGWIQRIAQDWLVLTLTGSATAVGITTALQFLPTLLFGLYGGMLADRFPKRKILLVTQATMGSLAGILAVLAFTGQVHVWQVYMMAFILGLATAVDNPTRQSFVTELVGKDRVRNAISMVSSTFQLGSLIGPALGGILLGTLGTGWSFALNAVTFFASISALLRMRESEMPGLVAARRASAGLRMRDGLRDGVRYAFHEPAVRWAIALVGIYGMFTISLPVTLTAFADRVFHTGATGYGVLNSVVAAGALCGALLSARRIRTPRLRNLVGIASILAITEMAASIQPSLWTFIPLLSAMGMATLMFLTAAQSMVQLTTPDGLRGRVSGIYNLVFIGGGAIGGPTVGFIAQHWGARNGLLLAGLVPAIATIAIGLRLRRDGGFRLVVVRTRSPWHQRPIRVNLEQTPIQLSRPTVHPAAERPSRPFVFSRREHARTDPHSRPLRPRRRPQHH</sequence>
<feature type="transmembrane region" description="Helical" evidence="8">
    <location>
        <begin position="352"/>
        <end position="370"/>
    </location>
</feature>
<feature type="transmembrane region" description="Helical" evidence="8">
    <location>
        <begin position="207"/>
        <end position="225"/>
    </location>
</feature>
<keyword evidence="5 8" id="KW-1133">Transmembrane helix</keyword>